<reference evidence="2 3" key="1">
    <citation type="submission" date="2024-02" db="EMBL/GenBank/DDBJ databases">
        <authorList>
            <person name="Daric V."/>
            <person name="Darras S."/>
        </authorList>
    </citation>
    <scope>NUCLEOTIDE SEQUENCE [LARGE SCALE GENOMIC DNA]</scope>
</reference>
<keyword evidence="1" id="KW-1133">Transmembrane helix</keyword>
<dbReference type="Proteomes" id="UP001642483">
    <property type="component" value="Unassembled WGS sequence"/>
</dbReference>
<feature type="transmembrane region" description="Helical" evidence="1">
    <location>
        <begin position="176"/>
        <end position="196"/>
    </location>
</feature>
<proteinExistence type="predicted"/>
<keyword evidence="1" id="KW-0472">Membrane</keyword>
<protein>
    <submittedName>
        <fullName evidence="2">Uncharacterized protein</fullName>
    </submittedName>
</protein>
<accession>A0ABP0EXQ5</accession>
<dbReference type="EMBL" id="CAWYQH010000001">
    <property type="protein sequence ID" value="CAK8672245.1"/>
    <property type="molecule type" value="Genomic_DNA"/>
</dbReference>
<organism evidence="2 3">
    <name type="scientific">Clavelina lepadiformis</name>
    <name type="common">Light-bulb sea squirt</name>
    <name type="synonym">Ascidia lepadiformis</name>
    <dbReference type="NCBI Taxonomy" id="159417"/>
    <lineage>
        <taxon>Eukaryota</taxon>
        <taxon>Metazoa</taxon>
        <taxon>Chordata</taxon>
        <taxon>Tunicata</taxon>
        <taxon>Ascidiacea</taxon>
        <taxon>Aplousobranchia</taxon>
        <taxon>Clavelinidae</taxon>
        <taxon>Clavelina</taxon>
    </lineage>
</organism>
<name>A0ABP0EXQ5_CLALP</name>
<evidence type="ECO:0000313" key="2">
    <source>
        <dbReference type="EMBL" id="CAK8672245.1"/>
    </source>
</evidence>
<sequence>MWQRPIKGTVSIRLSSGCDVLDLLRKVLLGFTTIEEMTYKNHDVMTVTFGDEEYWVLDGHKRLWVLQALETMRKLEKIKVKVRKDHRWREQMTCLNRSGKVQLRFSTTLAKKNFHKKLVELKREILERNQAGSPPPAHSRFFTFDPLTVPKRLEEQVDRRERLTGILSWNKGPYKIDYKIIGMILLILLLISMSVINKNIAADEKTDV</sequence>
<comment type="caution">
    <text evidence="2">The sequence shown here is derived from an EMBL/GenBank/DDBJ whole genome shotgun (WGS) entry which is preliminary data.</text>
</comment>
<evidence type="ECO:0000256" key="1">
    <source>
        <dbReference type="SAM" id="Phobius"/>
    </source>
</evidence>
<keyword evidence="3" id="KW-1185">Reference proteome</keyword>
<keyword evidence="1" id="KW-0812">Transmembrane</keyword>
<gene>
    <name evidence="2" type="ORF">CVLEPA_LOCUS1220</name>
</gene>
<evidence type="ECO:0000313" key="3">
    <source>
        <dbReference type="Proteomes" id="UP001642483"/>
    </source>
</evidence>